<keyword evidence="4" id="KW-0249">Electron transport</keyword>
<evidence type="ECO:0000256" key="2">
    <source>
        <dbReference type="ARBA" id="ARBA00022448"/>
    </source>
</evidence>
<name>A0ABT1EGW2_9FIRM</name>
<dbReference type="Gene3D" id="2.60.40.730">
    <property type="entry name" value="SOR catalytic domain"/>
    <property type="match status" value="1"/>
</dbReference>
<keyword evidence="2" id="KW-0813">Transport</keyword>
<dbReference type="InterPro" id="IPR051233">
    <property type="entry name" value="Desulfoferrodoxin_SOR"/>
</dbReference>
<comment type="similarity">
    <text evidence="1">Belongs to the desulfoferrodoxin family.</text>
</comment>
<gene>
    <name evidence="7" type="ORF">NK118_06810</name>
</gene>
<dbReference type="SUPFAM" id="SSF49367">
    <property type="entry name" value="Superoxide reductase-like"/>
    <property type="match status" value="1"/>
</dbReference>
<feature type="domain" description="Desulfoferrodoxin ferrous iron-binding" evidence="6">
    <location>
        <begin position="37"/>
        <end position="121"/>
    </location>
</feature>
<evidence type="ECO:0000256" key="4">
    <source>
        <dbReference type="ARBA" id="ARBA00022982"/>
    </source>
</evidence>
<evidence type="ECO:0000256" key="3">
    <source>
        <dbReference type="ARBA" id="ARBA00022723"/>
    </source>
</evidence>
<dbReference type="Proteomes" id="UP001523565">
    <property type="component" value="Unassembled WGS sequence"/>
</dbReference>
<evidence type="ECO:0000259" key="6">
    <source>
        <dbReference type="Pfam" id="PF01880"/>
    </source>
</evidence>
<evidence type="ECO:0000256" key="5">
    <source>
        <dbReference type="ARBA" id="ARBA00023004"/>
    </source>
</evidence>
<accession>A0ABT1EGW2</accession>
<dbReference type="NCBIfam" id="TIGR00332">
    <property type="entry name" value="neela_ferrous"/>
    <property type="match status" value="1"/>
</dbReference>
<proteinExistence type="inferred from homology"/>
<dbReference type="RefSeq" id="WP_262068836.1">
    <property type="nucleotide sequence ID" value="NZ_JAMXOC010000007.1"/>
</dbReference>
<dbReference type="PANTHER" id="PTHR36541:SF1">
    <property type="entry name" value="SUPEROXIDE REDUCTASE-RELATED"/>
    <property type="match status" value="1"/>
</dbReference>
<protein>
    <submittedName>
        <fullName evidence="7">Desulfoferrodoxin family protein</fullName>
    </submittedName>
</protein>
<keyword evidence="3" id="KW-0479">Metal-binding</keyword>
<dbReference type="PANTHER" id="PTHR36541">
    <property type="entry name" value="SUPEROXIDE REDUCTASE-RELATED"/>
    <property type="match status" value="1"/>
</dbReference>
<dbReference type="Pfam" id="PF01880">
    <property type="entry name" value="Desulfoferrodox"/>
    <property type="match status" value="1"/>
</dbReference>
<organism evidence="7 8">
    <name type="scientific">Ohessyouella blattaphilus</name>
    <dbReference type="NCBI Taxonomy" id="2949333"/>
    <lineage>
        <taxon>Bacteria</taxon>
        <taxon>Bacillati</taxon>
        <taxon>Bacillota</taxon>
        <taxon>Clostridia</taxon>
        <taxon>Lachnospirales</taxon>
        <taxon>Lachnospiraceae</taxon>
        <taxon>Ohessyouella</taxon>
    </lineage>
</organism>
<evidence type="ECO:0000313" key="7">
    <source>
        <dbReference type="EMBL" id="MCP1109957.1"/>
    </source>
</evidence>
<keyword evidence="8" id="KW-1185">Reference proteome</keyword>
<reference evidence="7 8" key="1">
    <citation type="journal article" date="2022" name="Genome Biol. Evol.">
        <title>Host diet, physiology and behaviors set the stage for Lachnospiraceae cladogenesis.</title>
        <authorList>
            <person name="Vera-Ponce De Leon A."/>
            <person name="Schneider M."/>
            <person name="Jahnes B.C."/>
            <person name="Sadowski V."/>
            <person name="Camuy-Velez L.A."/>
            <person name="Duan J."/>
            <person name="Sabree Z.L."/>
        </authorList>
    </citation>
    <scope>NUCLEOTIDE SEQUENCE [LARGE SCALE GENOMIC DNA]</scope>
    <source>
        <strain evidence="7 8">PAL227</strain>
    </source>
</reference>
<dbReference type="InterPro" id="IPR036073">
    <property type="entry name" value="Desulfoferrodoxin_Fe-bd_dom_sf"/>
</dbReference>
<evidence type="ECO:0000256" key="1">
    <source>
        <dbReference type="ARBA" id="ARBA00005941"/>
    </source>
</evidence>
<dbReference type="EMBL" id="JAMZFV010000007">
    <property type="protein sequence ID" value="MCP1109957.1"/>
    <property type="molecule type" value="Genomic_DNA"/>
</dbReference>
<dbReference type="InterPro" id="IPR002742">
    <property type="entry name" value="Desulfoferrodoxin_Fe-bd_dom"/>
</dbReference>
<keyword evidence="5" id="KW-0408">Iron</keyword>
<comment type="caution">
    <text evidence="7">The sequence shown here is derived from an EMBL/GenBank/DDBJ whole genome shotgun (WGS) entry which is preliminary data.</text>
</comment>
<evidence type="ECO:0000313" key="8">
    <source>
        <dbReference type="Proteomes" id="UP001523565"/>
    </source>
</evidence>
<sequence length="121" mass="13285">MKTFFKELKSGNIVTELTTFSPADDQATYEKLTANTVDAAQEKHVPVVSKDGNTVTVAVGSVPHPMEEAHYITAIYIETSKGGQFANLKPGEKPEATFTLNDGEEFVAAYEYCNLHGLWKN</sequence>